<evidence type="ECO:0000313" key="4">
    <source>
        <dbReference type="EMBL" id="KRQ99314.1"/>
    </source>
</evidence>
<dbReference type="SUPFAM" id="SSF47413">
    <property type="entry name" value="lambda repressor-like DNA-binding domains"/>
    <property type="match status" value="1"/>
</dbReference>
<name>A0A0R3L205_9BRAD</name>
<dbReference type="InterPro" id="IPR010982">
    <property type="entry name" value="Lambda_DNA-bd_dom_sf"/>
</dbReference>
<dbReference type="RefSeq" id="WP_057853966.1">
    <property type="nucleotide sequence ID" value="NZ_LLXX01000173.1"/>
</dbReference>
<dbReference type="PROSITE" id="PS50943">
    <property type="entry name" value="HTH_CROC1"/>
    <property type="match status" value="1"/>
</dbReference>
<dbReference type="CDD" id="cd00093">
    <property type="entry name" value="HTH_XRE"/>
    <property type="match status" value="1"/>
</dbReference>
<keyword evidence="1" id="KW-0238">DNA-binding</keyword>
<dbReference type="Pfam" id="PF01381">
    <property type="entry name" value="HTH_3"/>
    <property type="match status" value="1"/>
</dbReference>
<feature type="region of interest" description="Disordered" evidence="2">
    <location>
        <begin position="1"/>
        <end position="20"/>
    </location>
</feature>
<dbReference type="PANTHER" id="PTHR46558">
    <property type="entry name" value="TRACRIPTIONAL REGULATORY PROTEIN-RELATED-RELATED"/>
    <property type="match status" value="1"/>
</dbReference>
<dbReference type="SMART" id="SM00530">
    <property type="entry name" value="HTH_XRE"/>
    <property type="match status" value="1"/>
</dbReference>
<dbReference type="Proteomes" id="UP000051913">
    <property type="component" value="Unassembled WGS sequence"/>
</dbReference>
<reference evidence="4 5" key="1">
    <citation type="submission" date="2014-03" db="EMBL/GenBank/DDBJ databases">
        <title>Bradyrhizobium valentinum sp. nov., isolated from effective nodules of Lupinus mariae-josephae, a lupine endemic of basic-lime soils in Eastern Spain.</title>
        <authorList>
            <person name="Duran D."/>
            <person name="Rey L."/>
            <person name="Navarro A."/>
            <person name="Busquets A."/>
            <person name="Imperial J."/>
            <person name="Ruiz-Argueso T."/>
        </authorList>
    </citation>
    <scope>NUCLEOTIDE SEQUENCE [LARGE SCALE GENOMIC DNA]</scope>
    <source>
        <strain evidence="4 5">LmjM3</strain>
    </source>
</reference>
<dbReference type="InterPro" id="IPR001387">
    <property type="entry name" value="Cro/C1-type_HTH"/>
</dbReference>
<evidence type="ECO:0000313" key="5">
    <source>
        <dbReference type="Proteomes" id="UP000051913"/>
    </source>
</evidence>
<dbReference type="Gene3D" id="1.10.260.40">
    <property type="entry name" value="lambda repressor-like DNA-binding domains"/>
    <property type="match status" value="1"/>
</dbReference>
<organism evidence="4 5">
    <name type="scientific">Bradyrhizobium valentinum</name>
    <dbReference type="NCBI Taxonomy" id="1518501"/>
    <lineage>
        <taxon>Bacteria</taxon>
        <taxon>Pseudomonadati</taxon>
        <taxon>Pseudomonadota</taxon>
        <taxon>Alphaproteobacteria</taxon>
        <taxon>Hyphomicrobiales</taxon>
        <taxon>Nitrobacteraceae</taxon>
        <taxon>Bradyrhizobium</taxon>
    </lineage>
</organism>
<evidence type="ECO:0000256" key="2">
    <source>
        <dbReference type="SAM" id="MobiDB-lite"/>
    </source>
</evidence>
<evidence type="ECO:0000256" key="1">
    <source>
        <dbReference type="ARBA" id="ARBA00023125"/>
    </source>
</evidence>
<accession>A0A0R3L205</accession>
<dbReference type="GO" id="GO:0003677">
    <property type="term" value="F:DNA binding"/>
    <property type="evidence" value="ECO:0007669"/>
    <property type="project" value="UniProtKB-KW"/>
</dbReference>
<protein>
    <recommendedName>
        <fullName evidence="3">HTH cro/C1-type domain-containing protein</fullName>
    </recommendedName>
</protein>
<evidence type="ECO:0000259" key="3">
    <source>
        <dbReference type="PROSITE" id="PS50943"/>
    </source>
</evidence>
<gene>
    <name evidence="4" type="ORF">CP49_12015</name>
</gene>
<sequence>MKRAKSTGAAANGHNVRSATPTDKIIGERIRTRRLEKHISQSELGDMLGVSFQQVQKYEKGVNRVGSSRLMELAKALDIEVSYFLDERKRPPAERPVAAFMATREGIQMAEAMLAINNHEVRQGLIDLARKLAAAGE</sequence>
<dbReference type="PANTHER" id="PTHR46558:SF4">
    <property type="entry name" value="DNA-BIDING PHAGE PROTEIN"/>
    <property type="match status" value="1"/>
</dbReference>
<comment type="caution">
    <text evidence="4">The sequence shown here is derived from an EMBL/GenBank/DDBJ whole genome shotgun (WGS) entry which is preliminary data.</text>
</comment>
<dbReference type="EMBL" id="LLXX01000173">
    <property type="protein sequence ID" value="KRQ99314.1"/>
    <property type="molecule type" value="Genomic_DNA"/>
</dbReference>
<feature type="domain" description="HTH cro/C1-type" evidence="3">
    <location>
        <begin position="30"/>
        <end position="84"/>
    </location>
</feature>
<dbReference type="AlphaFoldDB" id="A0A0R3L205"/>
<proteinExistence type="predicted"/>
<keyword evidence="5" id="KW-1185">Reference proteome</keyword>